<sequence>MNGDKKQRYQLVLLVCATVVLNCAAQGNSTPTNPCGTCGAFGVCNSQDSSAAVCSCLQGFDPVDDEEWSRGNWSSGCRRRLPLNCSTQPDKTTDDVFVVLPMMEMSGYADLYTGLQQNECRGRCLSNCSCLAYGFVDSFGCMFWTAGTLMDLRKSPTGLGSDLYVRLSKSEPDKYDSRLTRKKDSSMKKKIVIIMALVAFIIVTSACTYISWKWRAKKKKIKLVDEVWNMWKEDNVEGVIDSRISSSSYSEEAICFHCVVNADEQ</sequence>
<dbReference type="SMART" id="SM00473">
    <property type="entry name" value="PAN_AP"/>
    <property type="match status" value="1"/>
</dbReference>
<keyword evidence="2" id="KW-0732">Signal</keyword>
<dbReference type="PROSITE" id="PS50948">
    <property type="entry name" value="PAN"/>
    <property type="match status" value="1"/>
</dbReference>
<dbReference type="Proteomes" id="UP001190926">
    <property type="component" value="Unassembled WGS sequence"/>
</dbReference>
<protein>
    <recommendedName>
        <fullName evidence="3">Apple domain-containing protein</fullName>
    </recommendedName>
</protein>
<dbReference type="CDD" id="cd01098">
    <property type="entry name" value="PAN_AP_plant"/>
    <property type="match status" value="1"/>
</dbReference>
<evidence type="ECO:0000256" key="2">
    <source>
        <dbReference type="SAM" id="SignalP"/>
    </source>
</evidence>
<name>A0AAD4NYN0_PERFH</name>
<keyword evidence="1" id="KW-0812">Transmembrane</keyword>
<dbReference type="PANTHER" id="PTHR32444">
    <property type="entry name" value="BULB-TYPE LECTIN DOMAIN-CONTAINING PROTEIN"/>
    <property type="match status" value="1"/>
</dbReference>
<evidence type="ECO:0000313" key="5">
    <source>
        <dbReference type="Proteomes" id="UP001190926"/>
    </source>
</evidence>
<accession>A0AAD4NYN0</accession>
<feature type="chain" id="PRO_5042213056" description="Apple domain-containing protein" evidence="2">
    <location>
        <begin position="26"/>
        <end position="265"/>
    </location>
</feature>
<feature type="transmembrane region" description="Helical" evidence="1">
    <location>
        <begin position="191"/>
        <end position="212"/>
    </location>
</feature>
<evidence type="ECO:0000256" key="1">
    <source>
        <dbReference type="SAM" id="Phobius"/>
    </source>
</evidence>
<evidence type="ECO:0000313" key="4">
    <source>
        <dbReference type="EMBL" id="KAH6819851.1"/>
    </source>
</evidence>
<feature type="signal peptide" evidence="2">
    <location>
        <begin position="1"/>
        <end position="25"/>
    </location>
</feature>
<organism evidence="4 5">
    <name type="scientific">Perilla frutescens var. hirtella</name>
    <name type="common">Perilla citriodora</name>
    <name type="synonym">Perilla setoyensis</name>
    <dbReference type="NCBI Taxonomy" id="608512"/>
    <lineage>
        <taxon>Eukaryota</taxon>
        <taxon>Viridiplantae</taxon>
        <taxon>Streptophyta</taxon>
        <taxon>Embryophyta</taxon>
        <taxon>Tracheophyta</taxon>
        <taxon>Spermatophyta</taxon>
        <taxon>Magnoliopsida</taxon>
        <taxon>eudicotyledons</taxon>
        <taxon>Gunneridae</taxon>
        <taxon>Pentapetalae</taxon>
        <taxon>asterids</taxon>
        <taxon>lamiids</taxon>
        <taxon>Lamiales</taxon>
        <taxon>Lamiaceae</taxon>
        <taxon>Nepetoideae</taxon>
        <taxon>Elsholtzieae</taxon>
        <taxon>Perilla</taxon>
    </lineage>
</organism>
<keyword evidence="1" id="KW-0472">Membrane</keyword>
<reference evidence="4 5" key="1">
    <citation type="journal article" date="2021" name="Nat. Commun.">
        <title>Incipient diploidization of the medicinal plant Perilla within 10,000 years.</title>
        <authorList>
            <person name="Zhang Y."/>
            <person name="Shen Q."/>
            <person name="Leng L."/>
            <person name="Zhang D."/>
            <person name="Chen S."/>
            <person name="Shi Y."/>
            <person name="Ning Z."/>
            <person name="Chen S."/>
        </authorList>
    </citation>
    <scope>NUCLEOTIDE SEQUENCE [LARGE SCALE GENOMIC DNA]</scope>
    <source>
        <strain evidence="5">cv. PC099</strain>
    </source>
</reference>
<keyword evidence="5" id="KW-1185">Reference proteome</keyword>
<gene>
    <name evidence="4" type="ORF">C2S53_019311</name>
</gene>
<dbReference type="PANTHER" id="PTHR32444:SF198">
    <property type="entry name" value="BULB-TYPE LECTIN DOMAIN-CONTAINING PROTEIN"/>
    <property type="match status" value="1"/>
</dbReference>
<dbReference type="InterPro" id="IPR003609">
    <property type="entry name" value="Pan_app"/>
</dbReference>
<comment type="caution">
    <text evidence="4">The sequence shown here is derived from an EMBL/GenBank/DDBJ whole genome shotgun (WGS) entry which is preliminary data.</text>
</comment>
<dbReference type="AlphaFoldDB" id="A0AAD4NYN0"/>
<evidence type="ECO:0000259" key="3">
    <source>
        <dbReference type="PROSITE" id="PS50948"/>
    </source>
</evidence>
<dbReference type="Pfam" id="PF08276">
    <property type="entry name" value="PAN_2"/>
    <property type="match status" value="1"/>
</dbReference>
<proteinExistence type="predicted"/>
<feature type="domain" description="Apple" evidence="3">
    <location>
        <begin position="85"/>
        <end position="168"/>
    </location>
</feature>
<dbReference type="EMBL" id="SDAM02006469">
    <property type="protein sequence ID" value="KAH6819851.1"/>
    <property type="molecule type" value="Genomic_DNA"/>
</dbReference>
<keyword evidence="1" id="KW-1133">Transmembrane helix</keyword>